<dbReference type="Proteomes" id="UP000325003">
    <property type="component" value="Unassembled WGS sequence"/>
</dbReference>
<accession>A0A5B1LD96</accession>
<organism evidence="3 4">
    <name type="scientific">Nocardioides humilatus</name>
    <dbReference type="NCBI Taxonomy" id="2607660"/>
    <lineage>
        <taxon>Bacteria</taxon>
        <taxon>Bacillati</taxon>
        <taxon>Actinomycetota</taxon>
        <taxon>Actinomycetes</taxon>
        <taxon>Propionibacteriales</taxon>
        <taxon>Nocardioidaceae</taxon>
        <taxon>Nocardioides</taxon>
    </lineage>
</organism>
<keyword evidence="3" id="KW-0969">Cilium</keyword>
<sequence>MRGTSRTGSRVRGIRDRIGPRGPEGLGPGPGLNSPPPLTVRRRRTRRVPDFGSGLLTSGRWETQILSWGHPGRNVVEKLSLILWRERELMELLSYKLEVERLVLASGRTRWLINATREIEDVLATIRETEVLRAVAADEAAADLGLSADSSLATLAAAAPDPWGSLLLEHRDAFVAAAREIAQLSEDNHELLTAGFRSARATLLGIVGAGPEGYTQDGAAVVGAPRTGLVDRTL</sequence>
<dbReference type="Gene3D" id="1.20.58.300">
    <property type="entry name" value="FlgN-like"/>
    <property type="match status" value="1"/>
</dbReference>
<dbReference type="EMBL" id="VUJV01000005">
    <property type="protein sequence ID" value="KAA1417719.1"/>
    <property type="molecule type" value="Genomic_DNA"/>
</dbReference>
<reference evidence="3 4" key="2">
    <citation type="submission" date="2019-09" db="EMBL/GenBank/DDBJ databases">
        <authorList>
            <person name="Jin C."/>
        </authorList>
    </citation>
    <scope>NUCLEOTIDE SEQUENCE [LARGE SCALE GENOMIC DNA]</scope>
    <source>
        <strain evidence="3 4">BN130099</strain>
    </source>
</reference>
<feature type="compositionally biased region" description="Low complexity" evidence="2">
    <location>
        <begin position="1"/>
        <end position="11"/>
    </location>
</feature>
<dbReference type="AlphaFoldDB" id="A0A5B1LD96"/>
<gene>
    <name evidence="3" type="ORF">F0U44_15615</name>
</gene>
<keyword evidence="4" id="KW-1185">Reference proteome</keyword>
<name>A0A5B1LD96_9ACTN</name>
<keyword evidence="3" id="KW-0966">Cell projection</keyword>
<dbReference type="InterPro" id="IPR036679">
    <property type="entry name" value="FlgN-like_sf"/>
</dbReference>
<dbReference type="InterPro" id="IPR007809">
    <property type="entry name" value="FlgN-like"/>
</dbReference>
<keyword evidence="3" id="KW-0282">Flagellum</keyword>
<evidence type="ECO:0000313" key="4">
    <source>
        <dbReference type="Proteomes" id="UP000325003"/>
    </source>
</evidence>
<evidence type="ECO:0000256" key="2">
    <source>
        <dbReference type="SAM" id="MobiDB-lite"/>
    </source>
</evidence>
<dbReference type="Pfam" id="PF05130">
    <property type="entry name" value="FlgN"/>
    <property type="match status" value="1"/>
</dbReference>
<comment type="caution">
    <text evidence="3">The sequence shown here is derived from an EMBL/GenBank/DDBJ whole genome shotgun (WGS) entry which is preliminary data.</text>
</comment>
<protein>
    <submittedName>
        <fullName evidence="3">Flagellar protein FlgN</fullName>
    </submittedName>
</protein>
<proteinExistence type="predicted"/>
<evidence type="ECO:0000256" key="1">
    <source>
        <dbReference type="ARBA" id="ARBA00022795"/>
    </source>
</evidence>
<keyword evidence="1" id="KW-1005">Bacterial flagellum biogenesis</keyword>
<dbReference type="SUPFAM" id="SSF140566">
    <property type="entry name" value="FlgN-like"/>
    <property type="match status" value="1"/>
</dbReference>
<dbReference type="GO" id="GO:0044780">
    <property type="term" value="P:bacterial-type flagellum assembly"/>
    <property type="evidence" value="ECO:0007669"/>
    <property type="project" value="InterPro"/>
</dbReference>
<reference evidence="3 4" key="1">
    <citation type="submission" date="2019-09" db="EMBL/GenBank/DDBJ databases">
        <title>Nocardioides panacisoli sp. nov., isolated from the soil of a ginseng field.</title>
        <authorList>
            <person name="Cho C."/>
        </authorList>
    </citation>
    <scope>NUCLEOTIDE SEQUENCE [LARGE SCALE GENOMIC DNA]</scope>
    <source>
        <strain evidence="3 4">BN130099</strain>
    </source>
</reference>
<feature type="region of interest" description="Disordered" evidence="2">
    <location>
        <begin position="1"/>
        <end position="44"/>
    </location>
</feature>
<evidence type="ECO:0000313" key="3">
    <source>
        <dbReference type="EMBL" id="KAA1417719.1"/>
    </source>
</evidence>